<dbReference type="Proteomes" id="UP000292372">
    <property type="component" value="Unassembled WGS sequence"/>
</dbReference>
<accession>A0A4Q9FPU9</accession>
<evidence type="ECO:0000313" key="2">
    <source>
        <dbReference type="Proteomes" id="UP000292372"/>
    </source>
</evidence>
<protein>
    <submittedName>
        <fullName evidence="1">Uncharacterized protein</fullName>
    </submittedName>
</protein>
<dbReference type="EMBL" id="SIRS01000002">
    <property type="protein sequence ID" value="TBN17505.1"/>
    <property type="molecule type" value="Genomic_DNA"/>
</dbReference>
<dbReference type="AlphaFoldDB" id="A0A4Q9FPU9"/>
<sequence>MKFQTKNLKDMIFQLKYRILLSFFACTFGCYAQILDASEELIIKLSDSSEVKIYKKVNGFDDTSNEYYCLPSHLKFSESKSKEPEFSLLIYAEKSGNQGGILHFLTTWGLSLQQRNEAESILRTLKGDEARLMGAVTPELDTQYSNINIIGSSPLVKALNTSATSLGKVPTYSNSKTASSFKLNSYNAQALKTAIANNSQDLKDIFLSMHFVIKFRKKGKSTPHKTVYKLEQNLYKLLNTQS</sequence>
<dbReference type="RefSeq" id="WP_165454332.1">
    <property type="nucleotide sequence ID" value="NZ_SIRS01000002.1"/>
</dbReference>
<proteinExistence type="predicted"/>
<organism evidence="1 2">
    <name type="scientific">Hyunsoonleella pacifica</name>
    <dbReference type="NCBI Taxonomy" id="1080224"/>
    <lineage>
        <taxon>Bacteria</taxon>
        <taxon>Pseudomonadati</taxon>
        <taxon>Bacteroidota</taxon>
        <taxon>Flavobacteriia</taxon>
        <taxon>Flavobacteriales</taxon>
        <taxon>Flavobacteriaceae</taxon>
    </lineage>
</organism>
<reference evidence="1 2" key="1">
    <citation type="journal article" date="2015" name="Int. J. Syst. Evol. Microbiol.">
        <title>Hyunsoonleella pacifica sp. nov., isolated from seawater of South Pacific Gyre.</title>
        <authorList>
            <person name="Gao X."/>
            <person name="Zhang Z."/>
            <person name="Dai X."/>
            <person name="Zhang X.H."/>
        </authorList>
    </citation>
    <scope>NUCLEOTIDE SEQUENCE [LARGE SCALE GENOMIC DNA]</scope>
    <source>
        <strain evidence="1 2">SW033</strain>
    </source>
</reference>
<comment type="caution">
    <text evidence="1">The sequence shown here is derived from an EMBL/GenBank/DDBJ whole genome shotgun (WGS) entry which is preliminary data.</text>
</comment>
<keyword evidence="2" id="KW-1185">Reference proteome</keyword>
<gene>
    <name evidence="1" type="ORF">EYD46_04095</name>
</gene>
<name>A0A4Q9FPU9_9FLAO</name>
<evidence type="ECO:0000313" key="1">
    <source>
        <dbReference type="EMBL" id="TBN17505.1"/>
    </source>
</evidence>